<gene>
    <name evidence="3" type="ORF">SLEP1_g9491</name>
</gene>
<feature type="chain" id="PRO_5043316026" evidence="2">
    <location>
        <begin position="23"/>
        <end position="94"/>
    </location>
</feature>
<name>A0AAV5IGA8_9ROSI</name>
<feature type="region of interest" description="Disordered" evidence="1">
    <location>
        <begin position="36"/>
        <end position="94"/>
    </location>
</feature>
<feature type="compositionally biased region" description="Polar residues" evidence="1">
    <location>
        <begin position="42"/>
        <end position="62"/>
    </location>
</feature>
<dbReference type="EMBL" id="BPVZ01000010">
    <property type="protein sequence ID" value="GKU96234.1"/>
    <property type="molecule type" value="Genomic_DNA"/>
</dbReference>
<evidence type="ECO:0000256" key="2">
    <source>
        <dbReference type="SAM" id="SignalP"/>
    </source>
</evidence>
<reference evidence="3 4" key="1">
    <citation type="journal article" date="2021" name="Commun. Biol.">
        <title>The genome of Shorea leprosula (Dipterocarpaceae) highlights the ecological relevance of drought in aseasonal tropical rainforests.</title>
        <authorList>
            <person name="Ng K.K.S."/>
            <person name="Kobayashi M.J."/>
            <person name="Fawcett J.A."/>
            <person name="Hatakeyama M."/>
            <person name="Paape T."/>
            <person name="Ng C.H."/>
            <person name="Ang C.C."/>
            <person name="Tnah L.H."/>
            <person name="Lee C.T."/>
            <person name="Nishiyama T."/>
            <person name="Sese J."/>
            <person name="O'Brien M.J."/>
            <person name="Copetti D."/>
            <person name="Mohd Noor M.I."/>
            <person name="Ong R.C."/>
            <person name="Putra M."/>
            <person name="Sireger I.Z."/>
            <person name="Indrioko S."/>
            <person name="Kosugi Y."/>
            <person name="Izuno A."/>
            <person name="Isagi Y."/>
            <person name="Lee S.L."/>
            <person name="Shimizu K.K."/>
        </authorList>
    </citation>
    <scope>NUCLEOTIDE SEQUENCE [LARGE SCALE GENOMIC DNA]</scope>
    <source>
        <strain evidence="3">214</strain>
    </source>
</reference>
<feature type="signal peptide" evidence="2">
    <location>
        <begin position="1"/>
        <end position="22"/>
    </location>
</feature>
<feature type="compositionally biased region" description="Basic and acidic residues" evidence="1">
    <location>
        <begin position="63"/>
        <end position="94"/>
    </location>
</feature>
<keyword evidence="2" id="KW-0732">Signal</keyword>
<sequence length="94" mass="10529">MNQTTFPGGGFKILILWVFYLSDPSCIMKNSSLVSESSNCSMTNSKFGVNSSTRMSFNNSKGGESDQRRMHNEEESQKEEVTQKEEVKGDHIPS</sequence>
<organism evidence="3 4">
    <name type="scientific">Rubroshorea leprosula</name>
    <dbReference type="NCBI Taxonomy" id="152421"/>
    <lineage>
        <taxon>Eukaryota</taxon>
        <taxon>Viridiplantae</taxon>
        <taxon>Streptophyta</taxon>
        <taxon>Embryophyta</taxon>
        <taxon>Tracheophyta</taxon>
        <taxon>Spermatophyta</taxon>
        <taxon>Magnoliopsida</taxon>
        <taxon>eudicotyledons</taxon>
        <taxon>Gunneridae</taxon>
        <taxon>Pentapetalae</taxon>
        <taxon>rosids</taxon>
        <taxon>malvids</taxon>
        <taxon>Malvales</taxon>
        <taxon>Dipterocarpaceae</taxon>
        <taxon>Rubroshorea</taxon>
    </lineage>
</organism>
<proteinExistence type="predicted"/>
<accession>A0AAV5IGA8</accession>
<evidence type="ECO:0000313" key="3">
    <source>
        <dbReference type="EMBL" id="GKU96234.1"/>
    </source>
</evidence>
<dbReference type="Proteomes" id="UP001054252">
    <property type="component" value="Unassembled WGS sequence"/>
</dbReference>
<dbReference type="AlphaFoldDB" id="A0AAV5IGA8"/>
<evidence type="ECO:0000256" key="1">
    <source>
        <dbReference type="SAM" id="MobiDB-lite"/>
    </source>
</evidence>
<protein>
    <submittedName>
        <fullName evidence="3">Uncharacterized protein</fullName>
    </submittedName>
</protein>
<comment type="caution">
    <text evidence="3">The sequence shown here is derived from an EMBL/GenBank/DDBJ whole genome shotgun (WGS) entry which is preliminary data.</text>
</comment>
<evidence type="ECO:0000313" key="4">
    <source>
        <dbReference type="Proteomes" id="UP001054252"/>
    </source>
</evidence>
<keyword evidence="4" id="KW-1185">Reference proteome</keyword>